<dbReference type="EMBL" id="JBHUMA010000004">
    <property type="protein sequence ID" value="MFD2597650.1"/>
    <property type="molecule type" value="Genomic_DNA"/>
</dbReference>
<gene>
    <name evidence="2" type="ORF">ACFSQ3_01695</name>
</gene>
<evidence type="ECO:0000259" key="1">
    <source>
        <dbReference type="Pfam" id="PF00144"/>
    </source>
</evidence>
<protein>
    <submittedName>
        <fullName evidence="2">Serine hydrolase domain-containing protein</fullName>
        <ecNumber evidence="2">3.-.-.-</ecNumber>
    </submittedName>
</protein>
<dbReference type="GO" id="GO:0016787">
    <property type="term" value="F:hydrolase activity"/>
    <property type="evidence" value="ECO:0007669"/>
    <property type="project" value="UniProtKB-KW"/>
</dbReference>
<name>A0ABW5NFR1_9SPHI</name>
<accession>A0ABW5NFR1</accession>
<evidence type="ECO:0000313" key="3">
    <source>
        <dbReference type="Proteomes" id="UP001597393"/>
    </source>
</evidence>
<reference evidence="3" key="1">
    <citation type="journal article" date="2019" name="Int. J. Syst. Evol. Microbiol.">
        <title>The Global Catalogue of Microorganisms (GCM) 10K type strain sequencing project: providing services to taxonomists for standard genome sequencing and annotation.</title>
        <authorList>
            <consortium name="The Broad Institute Genomics Platform"/>
            <consortium name="The Broad Institute Genome Sequencing Center for Infectious Disease"/>
            <person name="Wu L."/>
            <person name="Ma J."/>
        </authorList>
    </citation>
    <scope>NUCLEOTIDE SEQUENCE [LARGE SCALE GENOMIC DNA]</scope>
    <source>
        <strain evidence="3">KCTC 42248</strain>
    </source>
</reference>
<sequence>MAQENDLINLRINFKNAIVSNPLVNIDAIIVQQGDSILLEEYFNGYLADSLHDTRSSFKSITSLLAGIAIDQGIIQLEDRLGKFFPNIRNQNKRDISVRDLLEMRSGLNCEEFYGLGPECEDAMWESDDWIAFCLDVEMIGKSGLNWSYNSIDPMLLGEVISRASGLSVMEFAKQYLFDPLEISNYRWTVSPKGQGMTAGSFFMRPIDMMKIASLVRYNGLWEDQQVISSNWIHQSTACNIPIDYSFCRYSRMSNATYQSARYGFYWYKERLIHDKIDTEVLFASGNGGQYMMIIPDYNLSVVFTGSNYGSWRGKQPFKILLERILPNLQIDEGIK</sequence>
<feature type="domain" description="Beta-lactamase-related" evidence="1">
    <location>
        <begin position="28"/>
        <end position="304"/>
    </location>
</feature>
<dbReference type="EC" id="3.-.-.-" evidence="2"/>
<dbReference type="InterPro" id="IPR050789">
    <property type="entry name" value="Diverse_Enzym_Activities"/>
</dbReference>
<keyword evidence="3" id="KW-1185">Reference proteome</keyword>
<dbReference type="InterPro" id="IPR001466">
    <property type="entry name" value="Beta-lactam-related"/>
</dbReference>
<comment type="caution">
    <text evidence="2">The sequence shown here is derived from an EMBL/GenBank/DDBJ whole genome shotgun (WGS) entry which is preliminary data.</text>
</comment>
<evidence type="ECO:0000313" key="2">
    <source>
        <dbReference type="EMBL" id="MFD2597650.1"/>
    </source>
</evidence>
<dbReference type="RefSeq" id="WP_380866944.1">
    <property type="nucleotide sequence ID" value="NZ_JBHUMA010000004.1"/>
</dbReference>
<dbReference type="Gene3D" id="3.40.710.10">
    <property type="entry name" value="DD-peptidase/beta-lactamase superfamily"/>
    <property type="match status" value="1"/>
</dbReference>
<dbReference type="InterPro" id="IPR012338">
    <property type="entry name" value="Beta-lactam/transpept-like"/>
</dbReference>
<dbReference type="SUPFAM" id="SSF56601">
    <property type="entry name" value="beta-lactamase/transpeptidase-like"/>
    <property type="match status" value="1"/>
</dbReference>
<dbReference type="Pfam" id="PF00144">
    <property type="entry name" value="Beta-lactamase"/>
    <property type="match status" value="1"/>
</dbReference>
<dbReference type="Proteomes" id="UP001597393">
    <property type="component" value="Unassembled WGS sequence"/>
</dbReference>
<proteinExistence type="predicted"/>
<organism evidence="2 3">
    <name type="scientific">Sphingobacterium corticis</name>
    <dbReference type="NCBI Taxonomy" id="1812823"/>
    <lineage>
        <taxon>Bacteria</taxon>
        <taxon>Pseudomonadati</taxon>
        <taxon>Bacteroidota</taxon>
        <taxon>Sphingobacteriia</taxon>
        <taxon>Sphingobacteriales</taxon>
        <taxon>Sphingobacteriaceae</taxon>
        <taxon>Sphingobacterium</taxon>
    </lineage>
</organism>
<keyword evidence="2" id="KW-0378">Hydrolase</keyword>
<dbReference type="PANTHER" id="PTHR43283:SF7">
    <property type="entry name" value="BETA-LACTAMASE-RELATED DOMAIN-CONTAINING PROTEIN"/>
    <property type="match status" value="1"/>
</dbReference>
<dbReference type="PANTHER" id="PTHR43283">
    <property type="entry name" value="BETA-LACTAMASE-RELATED"/>
    <property type="match status" value="1"/>
</dbReference>